<proteinExistence type="predicted"/>
<gene>
    <name evidence="1" type="ORF">NCTC11086_00369</name>
</gene>
<protein>
    <submittedName>
        <fullName evidence="1">Uncharacterized protein</fullName>
    </submittedName>
</protein>
<accession>A0A2X3Y0D6</accession>
<dbReference type="AlphaFoldDB" id="A0A2X3Y0D6"/>
<organism evidence="1 2">
    <name type="scientific">Streptococcus sanguinis</name>
    <dbReference type="NCBI Taxonomy" id="1305"/>
    <lineage>
        <taxon>Bacteria</taxon>
        <taxon>Bacillati</taxon>
        <taxon>Bacillota</taxon>
        <taxon>Bacilli</taxon>
        <taxon>Lactobacillales</taxon>
        <taxon>Streptococcaceae</taxon>
        <taxon>Streptococcus</taxon>
    </lineage>
</organism>
<sequence>MDRHFFSTSSEFLNEQLRNDIFSYIKENELYSYELLYNAELDRAEDKMGLWEPYYGNSKNSSSQVFSRYKNDSKILTDTQLKLISENMSKDSIELFFGFKKVRGINKEEFLYIADNKFLFFFNKMLEDAFIMDSHYEKIIDTFVDYIPFSKYISKKESYQFIETSHEPSESSWLDYLNCESPTKSYKIYQEIAISKQSNRKKLLMDSAFAEIFWNSTIRLLDKINLQLYNQFGVINNFENITAKFFKDKKLLLNTDTLISQYFEFIYERGYLNCKYSTISDVSYGQIVRSLLKDLYNIEFDKSKSNYIENPNQKLFDLRYRFGNEVLIFSDALENIQMEIDKEDKKVLERLKENNIELFTKGEDESDEYEPRFTSPFLIQCSNCRFSNLIDEELLNKNVSDYYAFAVLFCRHCDDKLEATIEIHEELKLQYNLCKCKILKEPGICYIEKPQLY</sequence>
<evidence type="ECO:0000313" key="2">
    <source>
        <dbReference type="Proteomes" id="UP000248534"/>
    </source>
</evidence>
<name>A0A2X3Y0D6_STRSA</name>
<reference evidence="1 2" key="1">
    <citation type="submission" date="2018-06" db="EMBL/GenBank/DDBJ databases">
        <authorList>
            <consortium name="Pathogen Informatics"/>
            <person name="Doyle S."/>
        </authorList>
    </citation>
    <scope>NUCLEOTIDE SEQUENCE [LARGE SCALE GENOMIC DNA]</scope>
    <source>
        <strain evidence="1 2">NCTC11086</strain>
    </source>
</reference>
<evidence type="ECO:0000313" key="1">
    <source>
        <dbReference type="EMBL" id="SQF70530.1"/>
    </source>
</evidence>
<dbReference type="RefSeq" id="WP_111675303.1">
    <property type="nucleotide sequence ID" value="NZ_LS483364.1"/>
</dbReference>
<dbReference type="EMBL" id="LS483364">
    <property type="protein sequence ID" value="SQF70530.1"/>
    <property type="molecule type" value="Genomic_DNA"/>
</dbReference>
<dbReference type="Proteomes" id="UP000248534">
    <property type="component" value="Chromosome 1"/>
</dbReference>